<evidence type="ECO:0000256" key="7">
    <source>
        <dbReference type="ARBA" id="ARBA00022807"/>
    </source>
</evidence>
<keyword evidence="4" id="KW-0645">Protease</keyword>
<evidence type="ECO:0000256" key="2">
    <source>
        <dbReference type="ARBA" id="ARBA00009085"/>
    </source>
</evidence>
<sequence length="643" mass="71554">MTAASPFLFQSSLHDTGLIHEMLSNPLKFGAPVAKKGLGFEAGMKEVASEPESPKLANKQLNNVKDEVKDDKEAELAAKVKSQKHLNGNAENTQRVNTQLTKQSVSPPSPANARLSDANEGKNTQGLFPSTFDLSWPETIATAKRAAGLHNPSMACYANATLQILLHTPPVLRIALTHDEGSCLQIKKKNFCMLCSLKHMAEGSHWSGRKAYAPGIHRHLSQIKKGFSKNRQEDTHEFFRFVTDALQNTALAKLPKDTPEKIKHTSWVYRVWGGRVRSRVVCSRCNNPSDTFDSFLDLSLDVNNQSKKSVLGMLAGFTKEDKLEGDNKYHCEKCKCKANATKSFKVDQAPPVLTLHLKRFSVNYNPYSGRARAEKFNQPIKFEQNLDMAPYMVDPKSPGSKYRLFGVTCHRGTELRFGHYTSYVRGPSGQWFHADDDDVSPVQLEQVLNDKTAYLLSYIRVENGEEGLYESPAVRDRVNGLVNGSAMGVRNDESESQSEAESSSRLSPSPIKRKPTYDLENPPRMKISAFVKNKANASSPKKSESPFSDEENKMPPELPKFGYKPKPTIHAPTPVEASSFYTSPISRPSNPLAGMSKKEKKKFKQKEKGKPRHSATPMPFAQGRVGNGRNRQPGVFSRMKGRA</sequence>
<dbReference type="InterPro" id="IPR038765">
    <property type="entry name" value="Papain-like_cys_pep_sf"/>
</dbReference>
<keyword evidence="7" id="KW-0788">Thiol protease</keyword>
<evidence type="ECO:0000256" key="6">
    <source>
        <dbReference type="ARBA" id="ARBA00022801"/>
    </source>
</evidence>
<protein>
    <recommendedName>
        <fullName evidence="3">ubiquitinyl hydrolase 1</fullName>
        <ecNumber evidence="3">3.4.19.12</ecNumber>
    </recommendedName>
</protein>
<dbReference type="PROSITE" id="PS00973">
    <property type="entry name" value="USP_2"/>
    <property type="match status" value="1"/>
</dbReference>
<dbReference type="InterPro" id="IPR028889">
    <property type="entry name" value="USP"/>
</dbReference>
<comment type="catalytic activity">
    <reaction evidence="1">
        <text>Thiol-dependent hydrolysis of ester, thioester, amide, peptide and isopeptide bonds formed by the C-terminal Gly of ubiquitin (a 76-residue protein attached to proteins as an intracellular targeting signal).</text>
        <dbReference type="EC" id="3.4.19.12"/>
    </reaction>
</comment>
<feature type="region of interest" description="Disordered" evidence="8">
    <location>
        <begin position="81"/>
        <end position="124"/>
    </location>
</feature>
<reference evidence="10" key="1">
    <citation type="submission" date="2015-01" db="EMBL/GenBank/DDBJ databases">
        <title>The Genome Sequence of Cryptococcus gattii CA1280.</title>
        <authorList>
            <consortium name="The Broad Institute Genomics Platform"/>
            <person name="Cuomo C."/>
            <person name="Litvintseva A."/>
            <person name="Chen Y."/>
            <person name="Heitman J."/>
            <person name="Sun S."/>
            <person name="Springer D."/>
            <person name="Dromer F."/>
            <person name="Young S."/>
            <person name="Zeng Q."/>
            <person name="Gargeya S."/>
            <person name="Abouelleil A."/>
            <person name="Alvarado L."/>
            <person name="Chapman S.B."/>
            <person name="Gainer-Dewar J."/>
            <person name="Goldberg J."/>
            <person name="Griggs A."/>
            <person name="Gujja S."/>
            <person name="Hansen M."/>
            <person name="Howarth C."/>
            <person name="Imamovic A."/>
            <person name="Larimer J."/>
            <person name="Murphy C."/>
            <person name="Naylor J."/>
            <person name="Pearson M."/>
            <person name="Priest M."/>
            <person name="Roberts A."/>
            <person name="Saif S."/>
            <person name="Shea T."/>
            <person name="Sykes S."/>
            <person name="Wortman J."/>
            <person name="Nusbaum C."/>
            <person name="Birren B."/>
        </authorList>
    </citation>
    <scope>NUCLEOTIDE SEQUENCE [LARGE SCALE GENOMIC DNA]</scope>
    <source>
        <strain evidence="10">CA1280</strain>
    </source>
</reference>
<dbReference type="InterPro" id="IPR050164">
    <property type="entry name" value="Peptidase_C19"/>
</dbReference>
<proteinExistence type="inferred from homology"/>
<evidence type="ECO:0000256" key="4">
    <source>
        <dbReference type="ARBA" id="ARBA00022670"/>
    </source>
</evidence>
<dbReference type="GO" id="GO:0005829">
    <property type="term" value="C:cytosol"/>
    <property type="evidence" value="ECO:0007669"/>
    <property type="project" value="TreeGrafter"/>
</dbReference>
<evidence type="ECO:0000256" key="1">
    <source>
        <dbReference type="ARBA" id="ARBA00000707"/>
    </source>
</evidence>
<feature type="domain" description="USP" evidence="9">
    <location>
        <begin position="147"/>
        <end position="461"/>
    </location>
</feature>
<comment type="similarity">
    <text evidence="2">Belongs to the peptidase C19 family.</text>
</comment>
<evidence type="ECO:0000256" key="8">
    <source>
        <dbReference type="SAM" id="MobiDB-lite"/>
    </source>
</evidence>
<evidence type="ECO:0000259" key="9">
    <source>
        <dbReference type="PROSITE" id="PS50235"/>
    </source>
</evidence>
<feature type="compositionally biased region" description="Basic residues" evidence="8">
    <location>
        <begin position="598"/>
        <end position="613"/>
    </location>
</feature>
<dbReference type="EMBL" id="KN847977">
    <property type="protein sequence ID" value="KIR48525.1"/>
    <property type="molecule type" value="Genomic_DNA"/>
</dbReference>
<dbReference type="InterPro" id="IPR001394">
    <property type="entry name" value="Peptidase_C19_UCH"/>
</dbReference>
<feature type="region of interest" description="Disordered" evidence="8">
    <location>
        <begin position="484"/>
        <end position="643"/>
    </location>
</feature>
<dbReference type="PANTHER" id="PTHR24006:SF758">
    <property type="entry name" value="UBIQUITIN CARBOXYL-TERMINAL HYDROLASE 36"/>
    <property type="match status" value="1"/>
</dbReference>
<evidence type="ECO:0000256" key="3">
    <source>
        <dbReference type="ARBA" id="ARBA00012759"/>
    </source>
</evidence>
<gene>
    <name evidence="10" type="ORF">I312_02375</name>
</gene>
<dbReference type="SUPFAM" id="SSF54001">
    <property type="entry name" value="Cysteine proteinases"/>
    <property type="match status" value="1"/>
</dbReference>
<organism evidence="10">
    <name type="scientific">Cryptococcus bacillisporus CA1280</name>
    <dbReference type="NCBI Taxonomy" id="1296109"/>
    <lineage>
        <taxon>Eukaryota</taxon>
        <taxon>Fungi</taxon>
        <taxon>Dikarya</taxon>
        <taxon>Basidiomycota</taxon>
        <taxon>Agaricomycotina</taxon>
        <taxon>Tremellomycetes</taxon>
        <taxon>Tremellales</taxon>
        <taxon>Cryptococcaceae</taxon>
        <taxon>Cryptococcus</taxon>
        <taxon>Cryptococcus gattii species complex</taxon>
    </lineage>
</organism>
<dbReference type="CDD" id="cd02661">
    <property type="entry name" value="Peptidase_C19E"/>
    <property type="match status" value="1"/>
</dbReference>
<feature type="compositionally biased region" description="Polar residues" evidence="8">
    <location>
        <begin position="579"/>
        <end position="589"/>
    </location>
</feature>
<dbReference type="InterPro" id="IPR018200">
    <property type="entry name" value="USP_CS"/>
</dbReference>
<dbReference type="GO" id="GO:0016579">
    <property type="term" value="P:protein deubiquitination"/>
    <property type="evidence" value="ECO:0007669"/>
    <property type="project" value="InterPro"/>
</dbReference>
<dbReference type="EC" id="3.4.19.12" evidence="3"/>
<accession>A0A0D0VT16</accession>
<dbReference type="FunFam" id="3.90.70.10:FF:000186">
    <property type="entry name" value="Unplaced genomic scaffold supercont1.125, whole genome shotgun sequence"/>
    <property type="match status" value="1"/>
</dbReference>
<evidence type="ECO:0000313" key="10">
    <source>
        <dbReference type="EMBL" id="KIR48525.1"/>
    </source>
</evidence>
<dbReference type="AlphaFoldDB" id="A0A0D0VT16"/>
<keyword evidence="5" id="KW-0833">Ubl conjugation pathway</keyword>
<evidence type="ECO:0000256" key="5">
    <source>
        <dbReference type="ARBA" id="ARBA00022786"/>
    </source>
</evidence>
<dbReference type="HOGENOM" id="CLU_473276_0_0_1"/>
<dbReference type="OrthoDB" id="420187at2759"/>
<dbReference type="GO" id="GO:0005634">
    <property type="term" value="C:nucleus"/>
    <property type="evidence" value="ECO:0007669"/>
    <property type="project" value="TreeGrafter"/>
</dbReference>
<feature type="compositionally biased region" description="Polar residues" evidence="8">
    <location>
        <begin position="85"/>
        <end position="106"/>
    </location>
</feature>
<feature type="compositionally biased region" description="Low complexity" evidence="8">
    <location>
        <begin position="497"/>
        <end position="509"/>
    </location>
</feature>
<dbReference type="PANTHER" id="PTHR24006">
    <property type="entry name" value="UBIQUITIN CARBOXYL-TERMINAL HYDROLASE"/>
    <property type="match status" value="1"/>
</dbReference>
<keyword evidence="6 10" id="KW-0378">Hydrolase</keyword>
<dbReference type="GO" id="GO:0006508">
    <property type="term" value="P:proteolysis"/>
    <property type="evidence" value="ECO:0007669"/>
    <property type="project" value="UniProtKB-KW"/>
</dbReference>
<dbReference type="PROSITE" id="PS50235">
    <property type="entry name" value="USP_3"/>
    <property type="match status" value="1"/>
</dbReference>
<dbReference type="GO" id="GO:0004843">
    <property type="term" value="F:cysteine-type deubiquitinase activity"/>
    <property type="evidence" value="ECO:0007669"/>
    <property type="project" value="UniProtKB-EC"/>
</dbReference>
<dbReference type="Pfam" id="PF00443">
    <property type="entry name" value="UCH"/>
    <property type="match status" value="1"/>
</dbReference>
<name>A0A0D0VT16_CRYGA</name>
<dbReference type="Gene3D" id="3.90.70.10">
    <property type="entry name" value="Cysteine proteinases"/>
    <property type="match status" value="1"/>
</dbReference>